<evidence type="ECO:0000256" key="1">
    <source>
        <dbReference type="ARBA" id="ARBA00008270"/>
    </source>
</evidence>
<dbReference type="Pfam" id="PF02567">
    <property type="entry name" value="PhzC-PhzF"/>
    <property type="match status" value="1"/>
</dbReference>
<proteinExistence type="inferred from homology"/>
<dbReference type="PANTHER" id="PTHR13774">
    <property type="entry name" value="PHENAZINE BIOSYNTHESIS PROTEIN"/>
    <property type="match status" value="1"/>
</dbReference>
<dbReference type="EMBL" id="CP039704">
    <property type="protein sequence ID" value="QCI80175.1"/>
    <property type="molecule type" value="Genomic_DNA"/>
</dbReference>
<name>A0A4D7C7U4_9SPHN</name>
<dbReference type="KEGG" id="hgn:E6W36_13705"/>
<keyword evidence="2" id="KW-0413">Isomerase</keyword>
<sequence>MGHMVIATAAGETADFVSRFFAPAHGVDEDSVTGSAHCRLIPYWSERLGKAELYAEQISQRLGRLWCRDRGERVDIAGYCIDTLIGEVLA</sequence>
<reference evidence="4" key="1">
    <citation type="submission" date="2019-04" db="EMBL/GenBank/DDBJ databases">
        <title>Complete genome sequence of Sphingomonas sp. W1-2-3.</title>
        <authorList>
            <person name="Im W.T."/>
        </authorList>
    </citation>
    <scope>NUCLEOTIDE SEQUENCE [LARGE SCALE GENOMIC DNA]</scope>
    <source>
        <strain evidence="4">W1-2-3</strain>
    </source>
</reference>
<dbReference type="AlphaFoldDB" id="A0A4D7C7U4"/>
<dbReference type="Gene3D" id="3.10.310.10">
    <property type="entry name" value="Diaminopimelate Epimerase, Chain A, domain 1"/>
    <property type="match status" value="1"/>
</dbReference>
<evidence type="ECO:0000256" key="2">
    <source>
        <dbReference type="ARBA" id="ARBA00023235"/>
    </source>
</evidence>
<keyword evidence="4" id="KW-1185">Reference proteome</keyword>
<dbReference type="GO" id="GO:0016853">
    <property type="term" value="F:isomerase activity"/>
    <property type="evidence" value="ECO:0007669"/>
    <property type="project" value="UniProtKB-KW"/>
</dbReference>
<evidence type="ECO:0000313" key="4">
    <source>
        <dbReference type="Proteomes" id="UP000298714"/>
    </source>
</evidence>
<dbReference type="PANTHER" id="PTHR13774:SF17">
    <property type="entry name" value="PHENAZINE BIOSYNTHESIS-LIKE DOMAIN-CONTAINING PROTEIN"/>
    <property type="match status" value="1"/>
</dbReference>
<dbReference type="Proteomes" id="UP000298714">
    <property type="component" value="Chromosome"/>
</dbReference>
<dbReference type="InterPro" id="IPR003719">
    <property type="entry name" value="Phenazine_PhzF-like"/>
</dbReference>
<dbReference type="SUPFAM" id="SSF54506">
    <property type="entry name" value="Diaminopimelate epimerase-like"/>
    <property type="match status" value="1"/>
</dbReference>
<accession>A0A4D7C7U4</accession>
<dbReference type="GO" id="GO:0005737">
    <property type="term" value="C:cytoplasm"/>
    <property type="evidence" value="ECO:0007669"/>
    <property type="project" value="TreeGrafter"/>
</dbReference>
<evidence type="ECO:0000313" key="3">
    <source>
        <dbReference type="EMBL" id="QCI80175.1"/>
    </source>
</evidence>
<organism evidence="3 4">
    <name type="scientific">Hankyongella ginsenosidimutans</name>
    <dbReference type="NCBI Taxonomy" id="1763828"/>
    <lineage>
        <taxon>Bacteria</taxon>
        <taxon>Pseudomonadati</taxon>
        <taxon>Pseudomonadota</taxon>
        <taxon>Alphaproteobacteria</taxon>
        <taxon>Sphingomonadales</taxon>
        <taxon>Sphingomonadaceae</taxon>
        <taxon>Hankyongella</taxon>
    </lineage>
</organism>
<comment type="similarity">
    <text evidence="1">Belongs to the PhzF family.</text>
</comment>
<gene>
    <name evidence="3" type="ORF">E6W36_13705</name>
</gene>
<protein>
    <submittedName>
        <fullName evidence="3">PhzF family phenazine biosynthesis protein</fullName>
    </submittedName>
</protein>